<dbReference type="RefSeq" id="WP_053413131.1">
    <property type="nucleotide sequence ID" value="NZ_CP006841.1"/>
</dbReference>
<dbReference type="SUPFAM" id="SSF54211">
    <property type="entry name" value="Ribosomal protein S5 domain 2-like"/>
    <property type="match status" value="1"/>
</dbReference>
<keyword evidence="2 6" id="KW-0540">Nuclease</keyword>
<comment type="subunit">
    <text evidence="6">Consists of a catalytic RNA component (M1 or rnpB) and a protein subunit.</text>
</comment>
<keyword evidence="3 6" id="KW-0255">Endonuclease</keyword>
<organism evidence="8 9">
    <name type="scientific">Corynebacterium lactis RW2-5</name>
    <dbReference type="NCBI Taxonomy" id="1408189"/>
    <lineage>
        <taxon>Bacteria</taxon>
        <taxon>Bacillati</taxon>
        <taxon>Actinomycetota</taxon>
        <taxon>Actinomycetes</taxon>
        <taxon>Mycobacteriales</taxon>
        <taxon>Corynebacteriaceae</taxon>
        <taxon>Corynebacterium</taxon>
    </lineage>
</organism>
<name>A0A0K2H2S4_9CORY</name>
<protein>
    <recommendedName>
        <fullName evidence="6 7">Ribonuclease P protein component</fullName>
        <shortName evidence="6">RNase P protein</shortName>
        <shortName evidence="6">RNaseP protein</shortName>
        <ecNumber evidence="6 7">3.1.26.5</ecNumber>
    </recommendedName>
    <alternativeName>
        <fullName evidence="6">Protein C5</fullName>
    </alternativeName>
</protein>
<keyword evidence="9" id="KW-1185">Reference proteome</keyword>
<comment type="catalytic activity">
    <reaction evidence="6">
        <text>Endonucleolytic cleavage of RNA, removing 5'-extranucleotides from tRNA precursor.</text>
        <dbReference type="EC" id="3.1.26.5"/>
    </reaction>
</comment>
<dbReference type="Proteomes" id="UP000058446">
    <property type="component" value="Chromosome"/>
</dbReference>
<sequence length="130" mass="14176">MLPEQHKLRSSSDFTVTVRRGRRIGRKTIVLHIRDTATSKSGNEADTPVARIGGPRIGLVVSKAVGNAVTRHAVSRKLRHVALGLRDEIPSSCDLVLRALPASATATSQELTEDVQSALRSFRRSSRGKR</sequence>
<evidence type="ECO:0000256" key="5">
    <source>
        <dbReference type="ARBA" id="ARBA00022884"/>
    </source>
</evidence>
<gene>
    <name evidence="6 8" type="primary">rnpA</name>
    <name evidence="8" type="ORF">CLAC_12375</name>
</gene>
<dbReference type="STRING" id="1408189.CLAC_12375"/>
<dbReference type="InterPro" id="IPR020568">
    <property type="entry name" value="Ribosomal_Su5_D2-typ_SF"/>
</dbReference>
<comment type="function">
    <text evidence="6">RNaseP catalyzes the removal of the 5'-leader sequence from pre-tRNA to produce the mature 5'-terminus. It can also cleave other RNA substrates such as 4.5S RNA. The protein component plays an auxiliary but essential role in vivo by binding to the 5'-leader sequence and broadening the substrate specificity of the ribozyme.</text>
</comment>
<dbReference type="PANTHER" id="PTHR33992:SF1">
    <property type="entry name" value="RIBONUCLEASE P PROTEIN COMPONENT"/>
    <property type="match status" value="1"/>
</dbReference>
<dbReference type="GO" id="GO:0042781">
    <property type="term" value="F:3'-tRNA processing endoribonuclease activity"/>
    <property type="evidence" value="ECO:0007669"/>
    <property type="project" value="TreeGrafter"/>
</dbReference>
<evidence type="ECO:0000313" key="9">
    <source>
        <dbReference type="Proteomes" id="UP000058446"/>
    </source>
</evidence>
<dbReference type="NCBIfam" id="TIGR00188">
    <property type="entry name" value="rnpA"/>
    <property type="match status" value="1"/>
</dbReference>
<comment type="similarity">
    <text evidence="6">Belongs to the RnpA family.</text>
</comment>
<dbReference type="OrthoDB" id="196964at2"/>
<dbReference type="GO" id="GO:0001682">
    <property type="term" value="P:tRNA 5'-leader removal"/>
    <property type="evidence" value="ECO:0007669"/>
    <property type="project" value="UniProtKB-UniRule"/>
</dbReference>
<proteinExistence type="inferred from homology"/>
<reference evidence="8 9" key="1">
    <citation type="submission" date="2013-10" db="EMBL/GenBank/DDBJ databases">
        <title>Complete genome sequence of Corynebacterium lactis DSM 45799(T), isolated from raw cow milk.</title>
        <authorList>
            <person name="Ruckert C."/>
            <person name="Albersmeier A."/>
            <person name="Lipski A."/>
            <person name="Kalinowski J."/>
        </authorList>
    </citation>
    <scope>NUCLEOTIDE SEQUENCE [LARGE SCALE GENOMIC DNA]</scope>
    <source>
        <strain evidence="8 9">RW2-5</strain>
    </source>
</reference>
<keyword evidence="4 6" id="KW-0378">Hydrolase</keyword>
<evidence type="ECO:0000256" key="2">
    <source>
        <dbReference type="ARBA" id="ARBA00022722"/>
    </source>
</evidence>
<dbReference type="HAMAP" id="MF_00227">
    <property type="entry name" value="RNase_P"/>
    <property type="match status" value="1"/>
</dbReference>
<dbReference type="KEGG" id="clw:CLAC_12375"/>
<evidence type="ECO:0000256" key="1">
    <source>
        <dbReference type="ARBA" id="ARBA00022694"/>
    </source>
</evidence>
<dbReference type="Pfam" id="PF00825">
    <property type="entry name" value="Ribonuclease_P"/>
    <property type="match status" value="1"/>
</dbReference>
<dbReference type="GO" id="GO:0030677">
    <property type="term" value="C:ribonuclease P complex"/>
    <property type="evidence" value="ECO:0007669"/>
    <property type="project" value="TreeGrafter"/>
</dbReference>
<dbReference type="EC" id="3.1.26.5" evidence="6 7"/>
<dbReference type="PANTHER" id="PTHR33992">
    <property type="entry name" value="RIBONUCLEASE P PROTEIN COMPONENT"/>
    <property type="match status" value="1"/>
</dbReference>
<dbReference type="Gene3D" id="3.30.230.10">
    <property type="match status" value="1"/>
</dbReference>
<evidence type="ECO:0000256" key="3">
    <source>
        <dbReference type="ARBA" id="ARBA00022759"/>
    </source>
</evidence>
<evidence type="ECO:0000256" key="6">
    <source>
        <dbReference type="HAMAP-Rule" id="MF_00227"/>
    </source>
</evidence>
<keyword evidence="1 6" id="KW-0819">tRNA processing</keyword>
<dbReference type="AlphaFoldDB" id="A0A0K2H2S4"/>
<dbReference type="GO" id="GO:0004526">
    <property type="term" value="F:ribonuclease P activity"/>
    <property type="evidence" value="ECO:0007669"/>
    <property type="project" value="UniProtKB-UniRule"/>
</dbReference>
<evidence type="ECO:0000256" key="7">
    <source>
        <dbReference type="NCBIfam" id="TIGR00188"/>
    </source>
</evidence>
<dbReference type="InterPro" id="IPR000100">
    <property type="entry name" value="RNase_P"/>
</dbReference>
<evidence type="ECO:0000256" key="4">
    <source>
        <dbReference type="ARBA" id="ARBA00022801"/>
    </source>
</evidence>
<dbReference type="GO" id="GO:0000049">
    <property type="term" value="F:tRNA binding"/>
    <property type="evidence" value="ECO:0007669"/>
    <property type="project" value="UniProtKB-UniRule"/>
</dbReference>
<dbReference type="InterPro" id="IPR014721">
    <property type="entry name" value="Ribsml_uS5_D2-typ_fold_subgr"/>
</dbReference>
<dbReference type="EMBL" id="CP006841">
    <property type="protein sequence ID" value="ALA68334.1"/>
    <property type="molecule type" value="Genomic_DNA"/>
</dbReference>
<dbReference type="PATRIC" id="fig|1408189.4.peg.2492"/>
<accession>A0A0K2H2S4</accession>
<evidence type="ECO:0000313" key="8">
    <source>
        <dbReference type="EMBL" id="ALA68334.1"/>
    </source>
</evidence>
<keyword evidence="5 6" id="KW-0694">RNA-binding</keyword>